<evidence type="ECO:0000256" key="1">
    <source>
        <dbReference type="SAM" id="MobiDB-lite"/>
    </source>
</evidence>
<evidence type="ECO:0000313" key="3">
    <source>
        <dbReference type="Proteomes" id="UP000886595"/>
    </source>
</evidence>
<dbReference type="EMBL" id="JAAMPC010000015">
    <property type="protein sequence ID" value="KAG2255612.1"/>
    <property type="molecule type" value="Genomic_DNA"/>
</dbReference>
<organism evidence="2 3">
    <name type="scientific">Brassica carinata</name>
    <name type="common">Ethiopian mustard</name>
    <name type="synonym">Abyssinian cabbage</name>
    <dbReference type="NCBI Taxonomy" id="52824"/>
    <lineage>
        <taxon>Eukaryota</taxon>
        <taxon>Viridiplantae</taxon>
        <taxon>Streptophyta</taxon>
        <taxon>Embryophyta</taxon>
        <taxon>Tracheophyta</taxon>
        <taxon>Spermatophyta</taxon>
        <taxon>Magnoliopsida</taxon>
        <taxon>eudicotyledons</taxon>
        <taxon>Gunneridae</taxon>
        <taxon>Pentapetalae</taxon>
        <taxon>rosids</taxon>
        <taxon>malvids</taxon>
        <taxon>Brassicales</taxon>
        <taxon>Brassicaceae</taxon>
        <taxon>Brassiceae</taxon>
        <taxon>Brassica</taxon>
    </lineage>
</organism>
<feature type="compositionally biased region" description="Basic residues" evidence="1">
    <location>
        <begin position="346"/>
        <end position="361"/>
    </location>
</feature>
<feature type="region of interest" description="Disordered" evidence="1">
    <location>
        <begin position="115"/>
        <end position="141"/>
    </location>
</feature>
<feature type="compositionally biased region" description="Basic residues" evidence="1">
    <location>
        <begin position="381"/>
        <end position="390"/>
    </location>
</feature>
<dbReference type="AlphaFoldDB" id="A0A8X7PRU6"/>
<protein>
    <submittedName>
        <fullName evidence="2">Uncharacterized protein</fullName>
    </submittedName>
</protein>
<feature type="compositionally biased region" description="Basic and acidic residues" evidence="1">
    <location>
        <begin position="119"/>
        <end position="138"/>
    </location>
</feature>
<evidence type="ECO:0000313" key="2">
    <source>
        <dbReference type="EMBL" id="KAG2255612.1"/>
    </source>
</evidence>
<feature type="region of interest" description="Disordered" evidence="1">
    <location>
        <begin position="162"/>
        <end position="214"/>
    </location>
</feature>
<reference evidence="2 3" key="1">
    <citation type="submission" date="2020-02" db="EMBL/GenBank/DDBJ databases">
        <authorList>
            <person name="Ma Q."/>
            <person name="Huang Y."/>
            <person name="Song X."/>
            <person name="Pei D."/>
        </authorList>
    </citation>
    <scope>NUCLEOTIDE SEQUENCE [LARGE SCALE GENOMIC DNA]</scope>
    <source>
        <strain evidence="2">Sxm20200214</strain>
        <tissue evidence="2">Leaf</tissue>
    </source>
</reference>
<sequence length="402" mass="44839">MLFQFKSRVVASIVGVVVSTTTSTGSEPVDTQPCPLELEKFDPVHRKALLPLGVEAILNEDDSHEDDVSEEYDAFMEIPFLLRGELCDVFFAGDAVKELRPLKYGNAENAYNNRSGFEAPRRGHVPERYSRRSDENRWGRSGSRHSYRYALYEHKKSQTWRQKNKQVELDGVKSSTKSGVSDHKYVSRSLGLPSSTSNNDQMDQIHEKRSSGRKLASTIITPSRDEYAKDDNVTFRNKVSARAINFSPTENVVSNDQEDGQIIGALQDMDIRGSAIIVAPQQEAWMDCDVQSDDLLGDELKATEEMSSSHQVVQRSSDAVKRIKVKGSTSSKGTSRSKVPIGLPSKKAKFFRRGSPRKRHAVTVGLPPSGETDEHGQKRLSSWKKSRASSRRGVLTSSNCEV</sequence>
<accession>A0A8X7PRU6</accession>
<gene>
    <name evidence="2" type="ORF">Bca52824_074906</name>
</gene>
<feature type="compositionally biased region" description="Low complexity" evidence="1">
    <location>
        <begin position="326"/>
        <end position="339"/>
    </location>
</feature>
<feature type="compositionally biased region" description="Polar residues" evidence="1">
    <location>
        <begin position="307"/>
        <end position="317"/>
    </location>
</feature>
<keyword evidence="3" id="KW-1185">Reference proteome</keyword>
<comment type="caution">
    <text evidence="2">The sequence shown here is derived from an EMBL/GenBank/DDBJ whole genome shotgun (WGS) entry which is preliminary data.</text>
</comment>
<feature type="region of interest" description="Disordered" evidence="1">
    <location>
        <begin position="307"/>
        <end position="402"/>
    </location>
</feature>
<proteinExistence type="predicted"/>
<feature type="compositionally biased region" description="Polar residues" evidence="1">
    <location>
        <begin position="192"/>
        <end position="202"/>
    </location>
</feature>
<name>A0A8X7PRU6_BRACI</name>
<dbReference type="Proteomes" id="UP000886595">
    <property type="component" value="Unassembled WGS sequence"/>
</dbReference>